<name>A0AAV7NZD1_PLEWA</name>
<dbReference type="CDD" id="cd13419">
    <property type="entry name" value="TNFRSF19L"/>
    <property type="match status" value="1"/>
</dbReference>
<evidence type="ECO:0000256" key="1">
    <source>
        <dbReference type="ARBA" id="ARBA00004162"/>
    </source>
</evidence>
<evidence type="ECO:0000256" key="4">
    <source>
        <dbReference type="ARBA" id="ARBA00022692"/>
    </source>
</evidence>
<dbReference type="AlphaFoldDB" id="A0AAV7NZD1"/>
<organism evidence="10 11">
    <name type="scientific">Pleurodeles waltl</name>
    <name type="common">Iberian ribbed newt</name>
    <dbReference type="NCBI Taxonomy" id="8319"/>
    <lineage>
        <taxon>Eukaryota</taxon>
        <taxon>Metazoa</taxon>
        <taxon>Chordata</taxon>
        <taxon>Craniata</taxon>
        <taxon>Vertebrata</taxon>
        <taxon>Euteleostomi</taxon>
        <taxon>Amphibia</taxon>
        <taxon>Batrachia</taxon>
        <taxon>Caudata</taxon>
        <taxon>Salamandroidea</taxon>
        <taxon>Salamandridae</taxon>
        <taxon>Pleurodelinae</taxon>
        <taxon>Pleurodeles</taxon>
    </lineage>
</organism>
<evidence type="ECO:0000256" key="8">
    <source>
        <dbReference type="SAM" id="Phobius"/>
    </source>
</evidence>
<dbReference type="GO" id="GO:0005886">
    <property type="term" value="C:plasma membrane"/>
    <property type="evidence" value="ECO:0007669"/>
    <property type="project" value="UniProtKB-SubCell"/>
</dbReference>
<accession>A0AAV7NZD1</accession>
<dbReference type="InterPro" id="IPR022248">
    <property type="entry name" value="TNF_rcpt_RELT"/>
</dbReference>
<keyword evidence="4 8" id="KW-0812">Transmembrane</keyword>
<proteinExistence type="inferred from homology"/>
<feature type="compositionally biased region" description="Basic and acidic residues" evidence="7">
    <location>
        <begin position="477"/>
        <end position="499"/>
    </location>
</feature>
<evidence type="ECO:0000256" key="7">
    <source>
        <dbReference type="SAM" id="MobiDB-lite"/>
    </source>
</evidence>
<evidence type="ECO:0000256" key="2">
    <source>
        <dbReference type="ARBA" id="ARBA00008688"/>
    </source>
</evidence>
<evidence type="ECO:0000313" key="10">
    <source>
        <dbReference type="EMBL" id="KAJ1120309.1"/>
    </source>
</evidence>
<feature type="transmembrane region" description="Helical" evidence="8">
    <location>
        <begin position="242"/>
        <end position="265"/>
    </location>
</feature>
<protein>
    <recommendedName>
        <fullName evidence="9">TNFR-Cys domain-containing protein</fullName>
    </recommendedName>
</protein>
<evidence type="ECO:0000259" key="9">
    <source>
        <dbReference type="SMART" id="SM00208"/>
    </source>
</evidence>
<keyword evidence="6 8" id="KW-0472">Membrane</keyword>
<dbReference type="PANTHER" id="PTHR47397:SF1">
    <property type="entry name" value="TUMOR NECROSIS FACTOR RECEPTOR SUPERFAMILY MEMBER 19L"/>
    <property type="match status" value="1"/>
</dbReference>
<dbReference type="Pfam" id="PF12606">
    <property type="entry name" value="RELT"/>
    <property type="match status" value="1"/>
</dbReference>
<evidence type="ECO:0000256" key="5">
    <source>
        <dbReference type="ARBA" id="ARBA00022989"/>
    </source>
</evidence>
<sequence length="499" mass="53509">MQTRPLTKTLQPAKSLNTVLPALPPVPPALGAHGLKRPREEAQIQLSRNLPGVKRLSGMTMNPDSGLRMALALLVTVLNWHGVFLLECGEREYQAEDGQCVPCTECPPGQEADRTCGFGAGLGMSCRACPPGTFSDIYGTEPCQPHTQCEAAKRVLVHPGTTTTNSQCGGCFPGFYSPAGEASHLAACLPCSAALPDTSGCEGFRASPDRPQKAANSLVKRETKVAINGTQTGGLEESGTEYAVLAIVPVFCLMGLLGILLCNLLKKKGYHCTAEKQLDEEASLSDEKAANNPMFGVEDANEDTIGVLVRLITEKKENAVALEELLKDYQSKQIVTTSSKPPSKLQFLPQIPHICKHQHHLHTVQGLASHSGSCCSRCSQKKWPEVLLSPETAAAMATVPAKPPKPAAKAGRPGEITILSVGRFRVARIPEQRQSLNPTELKTISESSSHDTADAAPSHPVEQKTLLGTGAKTKWLKPAENKQEESMRLISRGEKDLVL</sequence>
<reference evidence="10" key="1">
    <citation type="journal article" date="2022" name="bioRxiv">
        <title>Sequencing and chromosome-scale assembly of the giantPleurodeles waltlgenome.</title>
        <authorList>
            <person name="Brown T."/>
            <person name="Elewa A."/>
            <person name="Iarovenko S."/>
            <person name="Subramanian E."/>
            <person name="Araus A.J."/>
            <person name="Petzold A."/>
            <person name="Susuki M."/>
            <person name="Suzuki K.-i.T."/>
            <person name="Hayashi T."/>
            <person name="Toyoda A."/>
            <person name="Oliveira C."/>
            <person name="Osipova E."/>
            <person name="Leigh N.D."/>
            <person name="Simon A."/>
            <person name="Yun M.H."/>
        </authorList>
    </citation>
    <scope>NUCLEOTIDE SEQUENCE</scope>
    <source>
        <strain evidence="10">20211129_DDA</strain>
        <tissue evidence="10">Liver</tissue>
    </source>
</reference>
<dbReference type="InterPro" id="IPR022333">
    <property type="entry name" value="TNFR_19-like"/>
</dbReference>
<feature type="domain" description="TNFR-Cys" evidence="9">
    <location>
        <begin position="129"/>
        <end position="168"/>
    </location>
</feature>
<dbReference type="GO" id="GO:0006915">
    <property type="term" value="P:apoptotic process"/>
    <property type="evidence" value="ECO:0007669"/>
    <property type="project" value="TreeGrafter"/>
</dbReference>
<feature type="domain" description="TNFR-Cys" evidence="9">
    <location>
        <begin position="88"/>
        <end position="116"/>
    </location>
</feature>
<comment type="caution">
    <text evidence="10">The sequence shown here is derived from an EMBL/GenBank/DDBJ whole genome shotgun (WGS) entry which is preliminary data.</text>
</comment>
<gene>
    <name evidence="10" type="ORF">NDU88_008483</name>
</gene>
<dbReference type="PANTHER" id="PTHR47397">
    <property type="entry name" value="TUMOR NECROSIS FACTOR RECEPTOR SUPERFAMILY MEMBER 19L"/>
    <property type="match status" value="1"/>
</dbReference>
<feature type="compositionally biased region" description="Polar residues" evidence="7">
    <location>
        <begin position="432"/>
        <end position="447"/>
    </location>
</feature>
<keyword evidence="5 8" id="KW-1133">Transmembrane helix</keyword>
<evidence type="ECO:0000256" key="3">
    <source>
        <dbReference type="ARBA" id="ARBA00022475"/>
    </source>
</evidence>
<dbReference type="Proteomes" id="UP001066276">
    <property type="component" value="Chromosome 8"/>
</dbReference>
<feature type="region of interest" description="Disordered" evidence="7">
    <location>
        <begin position="430"/>
        <end position="499"/>
    </location>
</feature>
<keyword evidence="11" id="KW-1185">Reference proteome</keyword>
<dbReference type="Pfam" id="PF00020">
    <property type="entry name" value="TNFR_c6"/>
    <property type="match status" value="1"/>
</dbReference>
<comment type="subcellular location">
    <subcellularLocation>
        <location evidence="1">Cell membrane</location>
        <topology evidence="1">Single-pass membrane protein</topology>
    </subcellularLocation>
</comment>
<keyword evidence="3" id="KW-1003">Cell membrane</keyword>
<evidence type="ECO:0000313" key="11">
    <source>
        <dbReference type="Proteomes" id="UP001066276"/>
    </source>
</evidence>
<dbReference type="SMART" id="SM00208">
    <property type="entry name" value="TNFR"/>
    <property type="match status" value="2"/>
</dbReference>
<dbReference type="InterPro" id="IPR034048">
    <property type="entry name" value="TNFRSF19L_N"/>
</dbReference>
<dbReference type="InterPro" id="IPR001368">
    <property type="entry name" value="TNFR/NGFR_Cys_rich_reg"/>
</dbReference>
<dbReference type="PRINTS" id="PR01970">
    <property type="entry name" value="TNFACTORR19L"/>
</dbReference>
<comment type="similarity">
    <text evidence="2">Belongs to the RELT family.</text>
</comment>
<dbReference type="Gene3D" id="2.10.50.10">
    <property type="entry name" value="Tumor Necrosis Factor Receptor, subunit A, domain 2"/>
    <property type="match status" value="2"/>
</dbReference>
<evidence type="ECO:0000256" key="6">
    <source>
        <dbReference type="ARBA" id="ARBA00023136"/>
    </source>
</evidence>
<dbReference type="EMBL" id="JANPWB010000012">
    <property type="protein sequence ID" value="KAJ1120309.1"/>
    <property type="molecule type" value="Genomic_DNA"/>
</dbReference>